<accession>A0A9Q9LVA2</accession>
<organism evidence="1 2">
    <name type="scientific">Aliiroseovarius crassostreae</name>
    <dbReference type="NCBI Taxonomy" id="154981"/>
    <lineage>
        <taxon>Bacteria</taxon>
        <taxon>Pseudomonadati</taxon>
        <taxon>Pseudomonadota</taxon>
        <taxon>Alphaproteobacteria</taxon>
        <taxon>Rhodobacterales</taxon>
        <taxon>Paracoccaceae</taxon>
        <taxon>Aliiroseovarius</taxon>
    </lineage>
</organism>
<evidence type="ECO:0000313" key="2">
    <source>
        <dbReference type="Proteomes" id="UP001057991"/>
    </source>
</evidence>
<name>A0A9Q9LVA2_9RHOB</name>
<reference evidence="1" key="1">
    <citation type="submission" date="2021-08" db="EMBL/GenBank/DDBJ databases">
        <authorList>
            <person name="Nwanade C."/>
            <person name="Wang M."/>
            <person name="Masoudi A."/>
            <person name="Yu Z."/>
            <person name="Liu J."/>
        </authorList>
    </citation>
    <scope>NUCLEOTIDE SEQUENCE</scope>
    <source>
        <strain evidence="1">S056</strain>
    </source>
</reference>
<dbReference type="RefSeq" id="WP_259806179.1">
    <property type="nucleotide sequence ID" value="NZ_CP080776.1"/>
</dbReference>
<dbReference type="AlphaFoldDB" id="A0A9Q9LVA2"/>
<dbReference type="EMBL" id="CP080776">
    <property type="protein sequence ID" value="UWP95671.1"/>
    <property type="molecule type" value="Genomic_DNA"/>
</dbReference>
<evidence type="ECO:0000313" key="1">
    <source>
        <dbReference type="EMBL" id="UWP95671.1"/>
    </source>
</evidence>
<sequence>MDDLQKKWADFLNPEVVRYRLLTSGVFLVAHEVLIDTITRQPLKFFSNKWSAEKGWEVSEAYKANVLDLDPKKKGDRLRSSLEWWRLNGAISGSDISEFKEIVKARNQFAHELSNHVGSGSGPKFEEIYPQLVELLLKIERWWILNVEMATDEEWAGIEVEIEDIVPGKKILLEIMELVTLGDQEKAWKLYNDFVRSDPN</sequence>
<gene>
    <name evidence="1" type="ORF">K3X48_01275</name>
</gene>
<dbReference type="Proteomes" id="UP001057991">
    <property type="component" value="Chromosome"/>
</dbReference>
<protein>
    <submittedName>
        <fullName evidence="1">Uncharacterized protein</fullName>
    </submittedName>
</protein>
<proteinExistence type="predicted"/>